<accession>A0A6J6C0T3</accession>
<dbReference type="AlphaFoldDB" id="A0A6J6C0T3"/>
<dbReference type="InterPro" id="IPR002104">
    <property type="entry name" value="Integrase_catalytic"/>
</dbReference>
<dbReference type="Gene3D" id="1.10.443.10">
    <property type="entry name" value="Intergrase catalytic core"/>
    <property type="match status" value="1"/>
</dbReference>
<dbReference type="GO" id="GO:0015074">
    <property type="term" value="P:DNA integration"/>
    <property type="evidence" value="ECO:0007669"/>
    <property type="project" value="InterPro"/>
</dbReference>
<feature type="domain" description="Tyr recombinase" evidence="2">
    <location>
        <begin position="1"/>
        <end position="139"/>
    </location>
</feature>
<organism evidence="3">
    <name type="scientific">freshwater metagenome</name>
    <dbReference type="NCBI Taxonomy" id="449393"/>
    <lineage>
        <taxon>unclassified sequences</taxon>
        <taxon>metagenomes</taxon>
        <taxon>ecological metagenomes</taxon>
    </lineage>
</organism>
<protein>
    <submittedName>
        <fullName evidence="3">Unannotated protein</fullName>
    </submittedName>
</protein>
<dbReference type="CDD" id="cd00397">
    <property type="entry name" value="DNA_BRE_C"/>
    <property type="match status" value="1"/>
</dbReference>
<dbReference type="PROSITE" id="PS51898">
    <property type="entry name" value="TYR_RECOMBINASE"/>
    <property type="match status" value="1"/>
</dbReference>
<dbReference type="EMBL" id="CAEZSR010000012">
    <property type="protein sequence ID" value="CAB4544992.1"/>
    <property type="molecule type" value="Genomic_DNA"/>
</dbReference>
<dbReference type="Pfam" id="PF00589">
    <property type="entry name" value="Phage_integrase"/>
    <property type="match status" value="1"/>
</dbReference>
<evidence type="ECO:0000313" key="3">
    <source>
        <dbReference type="EMBL" id="CAB4544992.1"/>
    </source>
</evidence>
<keyword evidence="1" id="KW-0233">DNA recombination</keyword>
<dbReference type="InterPro" id="IPR011010">
    <property type="entry name" value="DNA_brk_join_enz"/>
</dbReference>
<proteinExistence type="predicted"/>
<name>A0A6J6C0T3_9ZZZZ</name>
<dbReference type="SUPFAM" id="SSF56349">
    <property type="entry name" value="DNA breaking-rejoining enzymes"/>
    <property type="match status" value="1"/>
</dbReference>
<dbReference type="GO" id="GO:0003677">
    <property type="term" value="F:DNA binding"/>
    <property type="evidence" value="ECO:0007669"/>
    <property type="project" value="InterPro"/>
</dbReference>
<reference evidence="3" key="1">
    <citation type="submission" date="2020-05" db="EMBL/GenBank/DDBJ databases">
        <authorList>
            <person name="Chiriac C."/>
            <person name="Salcher M."/>
            <person name="Ghai R."/>
            <person name="Kavagutti S V."/>
        </authorList>
    </citation>
    <scope>NUCLEOTIDE SEQUENCE</scope>
</reference>
<sequence length="144" mass="15975">MIGIELDDLDLAGGVVTLTKTKSGKARTIRLVDPVVQAMMIYLRHSESFRQPGVKALWLNRRGQALTPNGLSQMMERRGKQAGVKVSPHAFRRRQADLRMGKGGSEPGLMTNNGWTTTAMIRRYSKDVITANTMAEVDRLFGDT</sequence>
<gene>
    <name evidence="3" type="ORF">UFOPK1493_00589</name>
</gene>
<evidence type="ECO:0000256" key="1">
    <source>
        <dbReference type="ARBA" id="ARBA00023172"/>
    </source>
</evidence>
<evidence type="ECO:0000259" key="2">
    <source>
        <dbReference type="PROSITE" id="PS51898"/>
    </source>
</evidence>
<dbReference type="InterPro" id="IPR013762">
    <property type="entry name" value="Integrase-like_cat_sf"/>
</dbReference>
<dbReference type="GO" id="GO:0006310">
    <property type="term" value="P:DNA recombination"/>
    <property type="evidence" value="ECO:0007669"/>
    <property type="project" value="UniProtKB-KW"/>
</dbReference>